<dbReference type="AlphaFoldDB" id="A0A833H461"/>
<dbReference type="Gene3D" id="3.40.710.10">
    <property type="entry name" value="DD-peptidase/beta-lactamase superfamily"/>
    <property type="match status" value="1"/>
</dbReference>
<feature type="chain" id="PRO_5032523573" evidence="2">
    <location>
        <begin position="22"/>
        <end position="560"/>
    </location>
</feature>
<comment type="caution">
    <text evidence="3">The sequence shown here is derived from an EMBL/GenBank/DDBJ whole genome shotgun (WGS) entry which is preliminary data.</text>
</comment>
<keyword evidence="1" id="KW-0812">Transmembrane</keyword>
<proteinExistence type="predicted"/>
<keyword evidence="1" id="KW-0472">Membrane</keyword>
<reference evidence="3 4" key="1">
    <citation type="submission" date="2019-10" db="EMBL/GenBank/DDBJ databases">
        <title>Extracellular Electron Transfer in a Candidatus Methanoperedens spp. Enrichment Culture.</title>
        <authorList>
            <person name="Berger S."/>
            <person name="Rangel Shaw D."/>
            <person name="Berben T."/>
            <person name="In 'T Zandt M."/>
            <person name="Frank J."/>
            <person name="Reimann J."/>
            <person name="Jetten M.S.M."/>
            <person name="Welte C.U."/>
        </authorList>
    </citation>
    <scope>NUCLEOTIDE SEQUENCE [LARGE SCALE GENOMIC DNA]</scope>
    <source>
        <strain evidence="3">SB12</strain>
    </source>
</reference>
<gene>
    <name evidence="3" type="ORF">F9K24_03385</name>
</gene>
<protein>
    <submittedName>
        <fullName evidence="3">Beta-lactamase family protein</fullName>
    </submittedName>
</protein>
<dbReference type="EMBL" id="WBUI01000002">
    <property type="protein sequence ID" value="KAB2934832.1"/>
    <property type="molecule type" value="Genomic_DNA"/>
</dbReference>
<name>A0A833H461_9LEPT</name>
<evidence type="ECO:0000313" key="3">
    <source>
        <dbReference type="EMBL" id="KAB2934832.1"/>
    </source>
</evidence>
<dbReference type="SUPFAM" id="SSF56601">
    <property type="entry name" value="beta-lactamase/transpeptidase-like"/>
    <property type="match status" value="1"/>
</dbReference>
<evidence type="ECO:0000256" key="1">
    <source>
        <dbReference type="SAM" id="Phobius"/>
    </source>
</evidence>
<sequence length="560" mass="62562">MKKRVLLFALLAGLSLQSAEARDLSETLKSLAPSLMTSRHVPGLQIVVFRPGRELALSFGTTGETDVTDDTLFFTGELSTALLPLLLEEEMRKETLSIREGFTTHDQALLIYARFQESIHRPGNLIQMSVDRRRGPLRGKEIFEGLNVDRAFLLNLYHSVSGLPPSRSGIASSAIDPAILSKSLAADETPYSRIAFSSEGMQLLLDYLASVRGQTIEEMLSQTMRNQGMKNSLIVSGSPESYEKLLEKASDGYTSEERPVKIRHPHIVYPGIYGMVSNARDVATLLKELAGRAATTSEEGREDLPFGSYFTYDPSLGGVSGPFHARRLCSAKDEALVVYEQSSRFPGFASYVLFSPDGRGMALLANADDMALLHRLSERILLDLFTECSPPENDRLQANGEWNATLLSWFGGDATRLEAYLHKIEGTYRPEGILPRKRENFAFMGDVRVRLNSEHRLEIAGFYDREIPIFLVPDTEPFVFKATGRAAMSGWKVKFIEQKEGEGMNIVGFYTDQVAYQRVMWGDSIWGRIVGFAFTIFVFALLVLLIYLRKRNYIKSGQNG</sequence>
<evidence type="ECO:0000256" key="2">
    <source>
        <dbReference type="SAM" id="SignalP"/>
    </source>
</evidence>
<evidence type="ECO:0000313" key="4">
    <source>
        <dbReference type="Proteomes" id="UP000460298"/>
    </source>
</evidence>
<feature type="transmembrane region" description="Helical" evidence="1">
    <location>
        <begin position="525"/>
        <end position="548"/>
    </location>
</feature>
<keyword evidence="2" id="KW-0732">Signal</keyword>
<organism evidence="3 4">
    <name type="scientific">Leptonema illini</name>
    <dbReference type="NCBI Taxonomy" id="183"/>
    <lineage>
        <taxon>Bacteria</taxon>
        <taxon>Pseudomonadati</taxon>
        <taxon>Spirochaetota</taxon>
        <taxon>Spirochaetia</taxon>
        <taxon>Leptospirales</taxon>
        <taxon>Leptospiraceae</taxon>
        <taxon>Leptonema</taxon>
    </lineage>
</organism>
<dbReference type="Proteomes" id="UP000460298">
    <property type="component" value="Unassembled WGS sequence"/>
</dbReference>
<accession>A0A833H461</accession>
<keyword evidence="1" id="KW-1133">Transmembrane helix</keyword>
<feature type="signal peptide" evidence="2">
    <location>
        <begin position="1"/>
        <end position="21"/>
    </location>
</feature>
<dbReference type="InterPro" id="IPR012338">
    <property type="entry name" value="Beta-lactam/transpept-like"/>
</dbReference>